<dbReference type="SUPFAM" id="SSF50447">
    <property type="entry name" value="Translation proteins"/>
    <property type="match status" value="1"/>
</dbReference>
<dbReference type="AlphaFoldDB" id="A0A1D9LFW1"/>
<dbReference type="InterPro" id="IPR009000">
    <property type="entry name" value="Transl_B-barrel_sf"/>
</dbReference>
<protein>
    <recommendedName>
        <fullName evidence="5">Ribosome maturation factor RimM</fullName>
    </recommendedName>
</protein>
<organism evidence="8 9">
    <name type="scientific">Chromobacterium vaccinii</name>
    <dbReference type="NCBI Taxonomy" id="1108595"/>
    <lineage>
        <taxon>Bacteria</taxon>
        <taxon>Pseudomonadati</taxon>
        <taxon>Pseudomonadota</taxon>
        <taxon>Betaproteobacteria</taxon>
        <taxon>Neisseriales</taxon>
        <taxon>Chromobacteriaceae</taxon>
        <taxon>Chromobacterium</taxon>
    </lineage>
</organism>
<keyword evidence="1 5" id="KW-0963">Cytoplasm</keyword>
<evidence type="ECO:0000256" key="3">
    <source>
        <dbReference type="ARBA" id="ARBA00022552"/>
    </source>
</evidence>
<evidence type="ECO:0000256" key="4">
    <source>
        <dbReference type="ARBA" id="ARBA00023186"/>
    </source>
</evidence>
<dbReference type="GO" id="GO:0043022">
    <property type="term" value="F:ribosome binding"/>
    <property type="evidence" value="ECO:0007669"/>
    <property type="project" value="InterPro"/>
</dbReference>
<dbReference type="GO" id="GO:0042274">
    <property type="term" value="P:ribosomal small subunit biogenesis"/>
    <property type="evidence" value="ECO:0007669"/>
    <property type="project" value="UniProtKB-UniRule"/>
</dbReference>
<dbReference type="GO" id="GO:0005840">
    <property type="term" value="C:ribosome"/>
    <property type="evidence" value="ECO:0007669"/>
    <property type="project" value="InterPro"/>
</dbReference>
<dbReference type="GeneID" id="68841394"/>
<dbReference type="NCBIfam" id="TIGR02273">
    <property type="entry name" value="16S_RimM"/>
    <property type="match status" value="1"/>
</dbReference>
<accession>A0A1D9LFW1</accession>
<keyword evidence="4 5" id="KW-0143">Chaperone</keyword>
<gene>
    <name evidence="5" type="primary">rimM</name>
    <name evidence="8" type="ORF">BKX93_09220</name>
</gene>
<reference evidence="8 9" key="1">
    <citation type="submission" date="2016-10" db="EMBL/GenBank/DDBJ databases">
        <title>Chromobacterium muskegensis sp. nov., an insecticidal bacterium isolated from Sphagnum bogs.</title>
        <authorList>
            <person name="Sparks M.E."/>
            <person name="Blackburn M.B."/>
            <person name="Gundersen-Rindal D.E."/>
            <person name="Mitchell A."/>
            <person name="Farrar R."/>
            <person name="Kuhar D."/>
        </authorList>
    </citation>
    <scope>NUCLEOTIDE SEQUENCE [LARGE SCALE GENOMIC DNA]</scope>
    <source>
        <strain evidence="8 9">21-1</strain>
    </source>
</reference>
<dbReference type="KEGG" id="cvc:BKX93_09220"/>
<dbReference type="Proteomes" id="UP000178776">
    <property type="component" value="Chromosome"/>
</dbReference>
<dbReference type="InterPro" id="IPR056792">
    <property type="entry name" value="PRC_RimM"/>
</dbReference>
<dbReference type="Gene3D" id="2.40.30.60">
    <property type="entry name" value="RimM"/>
    <property type="match status" value="1"/>
</dbReference>
<dbReference type="PANTHER" id="PTHR33692:SF1">
    <property type="entry name" value="RIBOSOME MATURATION FACTOR RIMM"/>
    <property type="match status" value="1"/>
</dbReference>
<evidence type="ECO:0000256" key="1">
    <source>
        <dbReference type="ARBA" id="ARBA00022490"/>
    </source>
</evidence>
<name>A0A1D9LFW1_9NEIS</name>
<dbReference type="InterPro" id="IPR002676">
    <property type="entry name" value="RimM_N"/>
</dbReference>
<dbReference type="InterPro" id="IPR036976">
    <property type="entry name" value="RimM_N_sf"/>
</dbReference>
<dbReference type="InterPro" id="IPR011961">
    <property type="entry name" value="RimM"/>
</dbReference>
<evidence type="ECO:0000313" key="9">
    <source>
        <dbReference type="Proteomes" id="UP000178776"/>
    </source>
</evidence>
<dbReference type="GO" id="GO:0005737">
    <property type="term" value="C:cytoplasm"/>
    <property type="evidence" value="ECO:0007669"/>
    <property type="project" value="UniProtKB-SubCell"/>
</dbReference>
<dbReference type="SUPFAM" id="SSF50346">
    <property type="entry name" value="PRC-barrel domain"/>
    <property type="match status" value="1"/>
</dbReference>
<feature type="domain" description="Ribosome maturation factor RimM PRC barrel" evidence="7">
    <location>
        <begin position="101"/>
        <end position="165"/>
    </location>
</feature>
<dbReference type="PANTHER" id="PTHR33692">
    <property type="entry name" value="RIBOSOME MATURATION FACTOR RIMM"/>
    <property type="match status" value="1"/>
</dbReference>
<dbReference type="GO" id="GO:0006364">
    <property type="term" value="P:rRNA processing"/>
    <property type="evidence" value="ECO:0007669"/>
    <property type="project" value="UniProtKB-UniRule"/>
</dbReference>
<dbReference type="STRING" id="1108595.BKX93_09220"/>
<comment type="similarity">
    <text evidence="5">Belongs to the RimM family.</text>
</comment>
<evidence type="ECO:0000259" key="6">
    <source>
        <dbReference type="Pfam" id="PF01782"/>
    </source>
</evidence>
<comment type="function">
    <text evidence="5">An accessory protein needed during the final step in the assembly of 30S ribosomal subunit, possibly for assembly of the head region. Essential for efficient processing of 16S rRNA. May be needed both before and after RbfA during the maturation of 16S rRNA. It has affinity for free ribosomal 30S subunits but not for 70S ribosomes.</text>
</comment>
<evidence type="ECO:0000256" key="2">
    <source>
        <dbReference type="ARBA" id="ARBA00022517"/>
    </source>
</evidence>
<dbReference type="Pfam" id="PF24986">
    <property type="entry name" value="PRC_RimM"/>
    <property type="match status" value="1"/>
</dbReference>
<sequence length="169" mass="18714">MRDEDLVVMGFVRGAFGIKGWVKIHADTEYADGLFDYPVWWLGKNGSWKPYTFENGAVQPKALAAKLEGVEGRDAAELLRGSQIAVPRSELPAPADDEYYWNDLMGLAVVNQQGETLGKVDNLLETGANDVLVVKGDDGQQRLIPFVEQYVLDVVPAEGRILVDWGLDY</sequence>
<proteinExistence type="inferred from homology"/>
<evidence type="ECO:0000313" key="8">
    <source>
        <dbReference type="EMBL" id="AOZ50157.1"/>
    </source>
</evidence>
<dbReference type="Pfam" id="PF01782">
    <property type="entry name" value="RimM"/>
    <property type="match status" value="1"/>
</dbReference>
<dbReference type="EMBL" id="CP017707">
    <property type="protein sequence ID" value="AOZ50157.1"/>
    <property type="molecule type" value="Genomic_DNA"/>
</dbReference>
<evidence type="ECO:0000256" key="5">
    <source>
        <dbReference type="HAMAP-Rule" id="MF_00014"/>
    </source>
</evidence>
<keyword evidence="3 5" id="KW-0698">rRNA processing</keyword>
<keyword evidence="2 5" id="KW-0690">Ribosome biogenesis</keyword>
<evidence type="ECO:0000259" key="7">
    <source>
        <dbReference type="Pfam" id="PF24986"/>
    </source>
</evidence>
<dbReference type="HAMAP" id="MF_00014">
    <property type="entry name" value="Ribosome_mat_RimM"/>
    <property type="match status" value="1"/>
</dbReference>
<comment type="subcellular location">
    <subcellularLocation>
        <location evidence="5">Cytoplasm</location>
    </subcellularLocation>
</comment>
<dbReference type="RefSeq" id="WP_052717293.1">
    <property type="nucleotide sequence ID" value="NZ_CP017707.1"/>
</dbReference>
<dbReference type="InterPro" id="IPR011033">
    <property type="entry name" value="PRC_barrel-like_sf"/>
</dbReference>
<feature type="domain" description="RimM N-terminal" evidence="6">
    <location>
        <begin position="9"/>
        <end position="89"/>
    </location>
</feature>
<comment type="subunit">
    <text evidence="5">Binds ribosomal protein uS19.</text>
</comment>
<dbReference type="Gene3D" id="2.30.30.240">
    <property type="entry name" value="PRC-barrel domain"/>
    <property type="match status" value="1"/>
</dbReference>
<comment type="domain">
    <text evidence="5">The PRC barrel domain binds ribosomal protein uS19.</text>
</comment>